<proteinExistence type="predicted"/>
<dbReference type="STRING" id="1035839.GCA_000238795_01485"/>
<gene>
    <name evidence="1" type="ORF">DPV93_02700</name>
</gene>
<protein>
    <submittedName>
        <fullName evidence="1">Uncharacterized protein</fullName>
    </submittedName>
</protein>
<evidence type="ECO:0000313" key="2">
    <source>
        <dbReference type="Proteomes" id="UP000253872"/>
    </source>
</evidence>
<evidence type="ECO:0000313" key="1">
    <source>
        <dbReference type="EMBL" id="RDE73015.1"/>
    </source>
</evidence>
<comment type="caution">
    <text evidence="1">The sequence shown here is derived from an EMBL/GenBank/DDBJ whole genome shotgun (WGS) entry which is preliminary data.</text>
</comment>
<name>A0A369YJN6_9PAST</name>
<sequence>MKKLLGLLCFCLWGCKPAPILPVKEQITVNNTSINVISPENAIPADLDAPELKEWLAERPSMANKVVKLYFEPEQRCFQRGVGRSGYQSCHSVLEKICYLESLDFYNENLAQMALEDRERYIRQYFKMLKNGMVYSRPSQVTFNLLEDGEDYIVYERIIGERGRPQILATLALNHWLFNAICQDYSVPTMVRGSAWEKMHTISWVNALVKENSPTETPKQ</sequence>
<accession>A0A369YJN6</accession>
<dbReference type="EMBL" id="QEPN01000002">
    <property type="protein sequence ID" value="RDE73015.1"/>
    <property type="molecule type" value="Genomic_DNA"/>
</dbReference>
<reference evidence="1 2" key="1">
    <citation type="submission" date="2018-05" db="EMBL/GenBank/DDBJ databases">
        <title>Draft Genome Sequences for a Diverse set of 7 Haemophilus Species.</title>
        <authorList>
            <person name="Nichols M."/>
            <person name="Topaz N."/>
            <person name="Wang X."/>
            <person name="Wang X."/>
            <person name="Boxrud D."/>
        </authorList>
    </citation>
    <scope>NUCLEOTIDE SEQUENCE [LARGE SCALE GENOMIC DNA]</scope>
    <source>
        <strain evidence="1 2">C2002001239</strain>
    </source>
</reference>
<dbReference type="AlphaFoldDB" id="A0A369YJN6"/>
<dbReference type="RefSeq" id="WP_111401986.1">
    <property type="nucleotide sequence ID" value="NZ_QEPN01000002.1"/>
</dbReference>
<organism evidence="1 2">
    <name type="scientific">Haemophilus sputorum</name>
    <dbReference type="NCBI Taxonomy" id="1078480"/>
    <lineage>
        <taxon>Bacteria</taxon>
        <taxon>Pseudomonadati</taxon>
        <taxon>Pseudomonadota</taxon>
        <taxon>Gammaproteobacteria</taxon>
        <taxon>Pasteurellales</taxon>
        <taxon>Pasteurellaceae</taxon>
        <taxon>Haemophilus</taxon>
    </lineage>
</organism>
<dbReference type="Proteomes" id="UP000253872">
    <property type="component" value="Unassembled WGS sequence"/>
</dbReference>